<sequence>MQVGIIAPVSTLEKYCTTEIQYCLPFLIANDKGYRSFYNLKKEEGHLVIMDTHRDQGWERKPEEMEVILEALSYLTPSLIITPSHMFQTTKTVEAARLFLSKLSSRKVKPEGIVGCVEGTTVREVKECAKDLKKLGITTLAIPSHLYKICKEIPHNGPTIYIENHLNPEELNGLEGTLVTSLPVRLGLLGRLNSDYLPSPNSLTFKEEDKFPKVIEKNIRDLIAFYAD</sequence>
<evidence type="ECO:0000313" key="1">
    <source>
        <dbReference type="EMBL" id="KKN23702.1"/>
    </source>
</evidence>
<proteinExistence type="predicted"/>
<organism evidence="1">
    <name type="scientific">marine sediment metagenome</name>
    <dbReference type="NCBI Taxonomy" id="412755"/>
    <lineage>
        <taxon>unclassified sequences</taxon>
        <taxon>metagenomes</taxon>
        <taxon>ecological metagenomes</taxon>
    </lineage>
</organism>
<gene>
    <name evidence="1" type="ORF">LCGC14_0902270</name>
</gene>
<reference evidence="1" key="1">
    <citation type="journal article" date="2015" name="Nature">
        <title>Complex archaea that bridge the gap between prokaryotes and eukaryotes.</title>
        <authorList>
            <person name="Spang A."/>
            <person name="Saw J.H."/>
            <person name="Jorgensen S.L."/>
            <person name="Zaremba-Niedzwiedzka K."/>
            <person name="Martijn J."/>
            <person name="Lind A.E."/>
            <person name="van Eijk R."/>
            <person name="Schleper C."/>
            <person name="Guy L."/>
            <person name="Ettema T.J."/>
        </authorList>
    </citation>
    <scope>NUCLEOTIDE SEQUENCE</scope>
</reference>
<dbReference type="EMBL" id="LAZR01002947">
    <property type="protein sequence ID" value="KKN23702.1"/>
    <property type="molecule type" value="Genomic_DNA"/>
</dbReference>
<comment type="caution">
    <text evidence="1">The sequence shown here is derived from an EMBL/GenBank/DDBJ whole genome shotgun (WGS) entry which is preliminary data.</text>
</comment>
<protein>
    <recommendedName>
        <fullName evidence="2">CO dehydrogenase/acetyl-CoA synthase delta subunit TIM barrel domain-containing protein</fullName>
    </recommendedName>
</protein>
<name>A0A0F9PGS3_9ZZZZ</name>
<accession>A0A0F9PGS3</accession>
<dbReference type="AlphaFoldDB" id="A0A0F9PGS3"/>
<evidence type="ECO:0008006" key="2">
    <source>
        <dbReference type="Google" id="ProtNLM"/>
    </source>
</evidence>